<dbReference type="FunFam" id="3.20.20.70:FF:000118">
    <property type="entry name" value="Alpha-galactosidase"/>
    <property type="match status" value="1"/>
</dbReference>
<dbReference type="PANTHER" id="PTHR43053">
    <property type="entry name" value="GLYCOSIDASE FAMILY 31"/>
    <property type="match status" value="1"/>
</dbReference>
<feature type="active site" description="Nucleophile" evidence="6">
    <location>
        <position position="477"/>
    </location>
</feature>
<dbReference type="EC" id="3.2.1.22" evidence="2 5"/>
<dbReference type="AlphaFoldDB" id="A0A173VPG2"/>
<dbReference type="RefSeq" id="WP_012744129.1">
    <property type="nucleotide sequence ID" value="NZ_CP092643.1"/>
</dbReference>
<dbReference type="Pfam" id="PF16874">
    <property type="entry name" value="Glyco_hydro_36C"/>
    <property type="match status" value="1"/>
</dbReference>
<organism evidence="10 11">
    <name type="scientific">Agathobacter rectalis</name>
    <dbReference type="NCBI Taxonomy" id="39491"/>
    <lineage>
        <taxon>Bacteria</taxon>
        <taxon>Bacillati</taxon>
        <taxon>Bacillota</taxon>
        <taxon>Clostridia</taxon>
        <taxon>Lachnospirales</taxon>
        <taxon>Lachnospiraceae</taxon>
        <taxon>Agathobacter</taxon>
    </lineage>
</organism>
<dbReference type="InterPro" id="IPR002252">
    <property type="entry name" value="Glyco_hydro_36"/>
</dbReference>
<name>A0A173VPG2_9FIRM</name>
<dbReference type="InterPro" id="IPR000111">
    <property type="entry name" value="Glyco_hydro_27/36_CS"/>
</dbReference>
<feature type="domain" description="Glycosyl hydrolase family 36 N-terminal" evidence="9">
    <location>
        <begin position="29"/>
        <end position="283"/>
    </location>
</feature>
<keyword evidence="4 5" id="KW-0326">Glycosidase</keyword>
<dbReference type="GO" id="GO:0016052">
    <property type="term" value="P:carbohydrate catabolic process"/>
    <property type="evidence" value="ECO:0007669"/>
    <property type="project" value="InterPro"/>
</dbReference>
<evidence type="ECO:0000259" key="9">
    <source>
        <dbReference type="Pfam" id="PF16875"/>
    </source>
</evidence>
<dbReference type="Proteomes" id="UP000095673">
    <property type="component" value="Unassembled WGS sequence"/>
</dbReference>
<dbReference type="OrthoDB" id="9758822at2"/>
<dbReference type="PIRSF" id="PIRSF005536">
    <property type="entry name" value="Agal"/>
    <property type="match status" value="1"/>
</dbReference>
<dbReference type="Pfam" id="PF02065">
    <property type="entry name" value="Melibiase"/>
    <property type="match status" value="1"/>
</dbReference>
<evidence type="ECO:0000256" key="1">
    <source>
        <dbReference type="ARBA" id="ARBA00001255"/>
    </source>
</evidence>
<comment type="similarity">
    <text evidence="5">Belongs to the glycosyl hydrolase.</text>
</comment>
<dbReference type="Gene3D" id="2.70.98.60">
    <property type="entry name" value="alpha-galactosidase from lactobacil brevis"/>
    <property type="match status" value="1"/>
</dbReference>
<dbReference type="PRINTS" id="PR00743">
    <property type="entry name" value="GLHYDRLASE36"/>
</dbReference>
<reference evidence="10 11" key="1">
    <citation type="submission" date="2015-09" db="EMBL/GenBank/DDBJ databases">
        <authorList>
            <consortium name="Pathogen Informatics"/>
        </authorList>
    </citation>
    <scope>NUCLEOTIDE SEQUENCE [LARGE SCALE GENOMIC DNA]</scope>
    <source>
        <strain evidence="10 11">2789STDY5834968</strain>
    </source>
</reference>
<dbReference type="InterPro" id="IPR031705">
    <property type="entry name" value="Glyco_hydro_36_C"/>
</dbReference>
<dbReference type="Gene3D" id="2.60.40.1180">
    <property type="entry name" value="Golgi alpha-mannosidase II"/>
    <property type="match status" value="1"/>
</dbReference>
<dbReference type="InterPro" id="IPR038417">
    <property type="entry name" value="Alpga-gal_N_sf"/>
</dbReference>
<feature type="domain" description="Glycosyl hydrolase family 36 C-terminal" evidence="8">
    <location>
        <begin position="650"/>
        <end position="725"/>
    </location>
</feature>
<dbReference type="PROSITE" id="PS00512">
    <property type="entry name" value="ALPHA_GALACTOSIDASE"/>
    <property type="match status" value="1"/>
</dbReference>
<keyword evidence="3 5" id="KW-0378">Hydrolase</keyword>
<evidence type="ECO:0000313" key="10">
    <source>
        <dbReference type="EMBL" id="CUN29121.1"/>
    </source>
</evidence>
<dbReference type="Pfam" id="PF16875">
    <property type="entry name" value="Glyco_hydro_36N"/>
    <property type="match status" value="1"/>
</dbReference>
<feature type="active site" description="Proton donor" evidence="6">
    <location>
        <position position="547"/>
    </location>
</feature>
<dbReference type="GeneID" id="86990030"/>
<gene>
    <name evidence="10" type="primary">rafA_2</name>
    <name evidence="10" type="ORF">ERS852580_03361</name>
</gene>
<feature type="binding site" evidence="7">
    <location>
        <begin position="365"/>
        <end position="366"/>
    </location>
    <ligand>
        <name>substrate</name>
    </ligand>
</feature>
<feature type="binding site" evidence="7">
    <location>
        <position position="442"/>
    </location>
    <ligand>
        <name>substrate</name>
    </ligand>
</feature>
<dbReference type="InterPro" id="IPR031704">
    <property type="entry name" value="Glyco_hydro_36_N"/>
</dbReference>
<feature type="binding site" evidence="7">
    <location>
        <begin position="475"/>
        <end position="479"/>
    </location>
    <ligand>
        <name>substrate</name>
    </ligand>
</feature>
<sequence length="728" mass="83696">MSVIYNETRRIFKLDTENTSYLIGISPEGYVGHVYYGEYLEDADAYYLLRTEEPPFTPSVNEREKSSFLDFFPTEYPSGGVGDYRESCINVRNEAGCMGSEFFYDSYEIKTGKPSLDGLPASFGGAEDVTTLEITCVDPVLNLKLILSYSAFEKEDVITRSVKIVNTGKQQVRLEKVYSACLDMDNENFELLTLHGSWGRERHIQRRVICYGKQLVSSAKGKPGHQEHPFIALVTPGTNQQQGRVYGMHFVYSGNFIGQAELTQFDTVRMVMGIHQEEFCWNLRGGESFQAPEVVLTFSEEGLGKMTRSLHDFYRQHMIRSKYKDQKRPILINNWEATYFDFNTEKLLDIAREAKKDGIEMLVMDDGWFGKRNSDNCSLGDWFVNEDKINGGLKHLVEEVKKIGLKFGIWFEPEMISPDSELYKVHPEWAIHIEGRKATQIRQQYVLDLSNPEVIDYAYESVAKILRSVSIDYVKWDMNRELSDLGSSYLDKDSQQELFHRYVLGLYKMQERLITEFPDLLLENCSGGGARFDPGMLYYSPQIWCSDDTDAVERLEIQEGTALIYPLSTMGAHVSVCPNHSVGRITPFETRGHVALAGTFGYELDITKLPEEERKMIKEQTEMYHKYNDLVREGDYYRIASFSENGHYDCYMEVAKDKSEALVTYVQVRGMTNNKSRKLKLQGLDPKAIYQLEGTEESYSGEILMKGGYLFKDFWGDAVSRLYHFMKK</sequence>
<dbReference type="SUPFAM" id="SSF51445">
    <property type="entry name" value="(Trans)glycosidases"/>
    <property type="match status" value="1"/>
</dbReference>
<dbReference type="Gene3D" id="3.20.20.70">
    <property type="entry name" value="Aldolase class I"/>
    <property type="match status" value="1"/>
</dbReference>
<evidence type="ECO:0000313" key="11">
    <source>
        <dbReference type="Proteomes" id="UP000095673"/>
    </source>
</evidence>
<dbReference type="OMA" id="IHPARVM"/>
<evidence type="ECO:0000256" key="4">
    <source>
        <dbReference type="ARBA" id="ARBA00023295"/>
    </source>
</evidence>
<evidence type="ECO:0000256" key="6">
    <source>
        <dbReference type="PIRSR" id="PIRSR005536-1"/>
    </source>
</evidence>
<proteinExistence type="inferred from homology"/>
<dbReference type="InterPro" id="IPR013785">
    <property type="entry name" value="Aldolase_TIM"/>
</dbReference>
<dbReference type="CDD" id="cd14791">
    <property type="entry name" value="GH36"/>
    <property type="match status" value="1"/>
</dbReference>
<dbReference type="PANTHER" id="PTHR43053:SF3">
    <property type="entry name" value="ALPHA-GALACTOSIDASE C-RELATED"/>
    <property type="match status" value="1"/>
</dbReference>
<feature type="binding site" evidence="7">
    <location>
        <position position="525"/>
    </location>
    <ligand>
        <name>substrate</name>
    </ligand>
</feature>
<dbReference type="GO" id="GO:0004557">
    <property type="term" value="F:alpha-galactosidase activity"/>
    <property type="evidence" value="ECO:0007669"/>
    <property type="project" value="UniProtKB-UniRule"/>
</dbReference>
<dbReference type="EMBL" id="CYXM01000025">
    <property type="protein sequence ID" value="CUN29121.1"/>
    <property type="molecule type" value="Genomic_DNA"/>
</dbReference>
<accession>A0A173VPG2</accession>
<evidence type="ECO:0000256" key="2">
    <source>
        <dbReference type="ARBA" id="ARBA00012755"/>
    </source>
</evidence>
<evidence type="ECO:0000256" key="3">
    <source>
        <dbReference type="ARBA" id="ARBA00022801"/>
    </source>
</evidence>
<dbReference type="InterPro" id="IPR013780">
    <property type="entry name" value="Glyco_hydro_b"/>
</dbReference>
<dbReference type="InterPro" id="IPR050985">
    <property type="entry name" value="Alpha-glycosidase_related"/>
</dbReference>
<evidence type="ECO:0000256" key="7">
    <source>
        <dbReference type="PIRSR" id="PIRSR005536-2"/>
    </source>
</evidence>
<dbReference type="InterPro" id="IPR017853">
    <property type="entry name" value="GH"/>
</dbReference>
<feature type="binding site" evidence="7">
    <location>
        <position position="547"/>
    </location>
    <ligand>
        <name>substrate</name>
    </ligand>
</feature>
<comment type="catalytic activity">
    <reaction evidence="1 5">
        <text>Hydrolysis of terminal, non-reducing alpha-D-galactose residues in alpha-D-galactosides, including galactose oligosaccharides, galactomannans and galactolipids.</text>
        <dbReference type="EC" id="3.2.1.22"/>
    </reaction>
</comment>
<protein>
    <recommendedName>
        <fullName evidence="2 5">Alpha-galactosidase</fullName>
        <ecNumber evidence="2 5">3.2.1.22</ecNumber>
    </recommendedName>
</protein>
<evidence type="ECO:0000256" key="5">
    <source>
        <dbReference type="PIRNR" id="PIRNR005536"/>
    </source>
</evidence>
<feature type="binding site" evidence="7">
    <location>
        <position position="198"/>
    </location>
    <ligand>
        <name>substrate</name>
    </ligand>
</feature>
<evidence type="ECO:0000259" key="8">
    <source>
        <dbReference type="Pfam" id="PF16874"/>
    </source>
</evidence>